<dbReference type="PANTHER" id="PTHR11614">
    <property type="entry name" value="PHOSPHOLIPASE-RELATED"/>
    <property type="match status" value="1"/>
</dbReference>
<dbReference type="InterPro" id="IPR022742">
    <property type="entry name" value="Hydrolase_4"/>
</dbReference>
<accession>A0A1I4A6D3</accession>
<gene>
    <name evidence="2" type="ORF">SAMN04488498_107180</name>
</gene>
<organism evidence="2 3">
    <name type="scientific">Neomesorhizobium albiziae</name>
    <dbReference type="NCBI Taxonomy" id="335020"/>
    <lineage>
        <taxon>Bacteria</taxon>
        <taxon>Pseudomonadati</taxon>
        <taxon>Pseudomonadota</taxon>
        <taxon>Alphaproteobacteria</taxon>
        <taxon>Hyphomicrobiales</taxon>
        <taxon>Phyllobacteriaceae</taxon>
        <taxon>Neomesorhizobium</taxon>
    </lineage>
</organism>
<dbReference type="EMBL" id="FOSL01000007">
    <property type="protein sequence ID" value="SFK51972.1"/>
    <property type="molecule type" value="Genomic_DNA"/>
</dbReference>
<dbReference type="Pfam" id="PF12146">
    <property type="entry name" value="Hydrolase_4"/>
    <property type="match status" value="1"/>
</dbReference>
<dbReference type="Gene3D" id="3.40.50.1820">
    <property type="entry name" value="alpha/beta hydrolase"/>
    <property type="match status" value="1"/>
</dbReference>
<dbReference type="SUPFAM" id="SSF53474">
    <property type="entry name" value="alpha/beta-Hydrolases"/>
    <property type="match status" value="1"/>
</dbReference>
<evidence type="ECO:0000259" key="1">
    <source>
        <dbReference type="Pfam" id="PF12146"/>
    </source>
</evidence>
<proteinExistence type="predicted"/>
<feature type="domain" description="Serine aminopeptidase S33" evidence="1">
    <location>
        <begin position="70"/>
        <end position="326"/>
    </location>
</feature>
<evidence type="ECO:0000313" key="3">
    <source>
        <dbReference type="Proteomes" id="UP000323300"/>
    </source>
</evidence>
<dbReference type="AlphaFoldDB" id="A0A1I4A6D3"/>
<evidence type="ECO:0000313" key="2">
    <source>
        <dbReference type="EMBL" id="SFK51972.1"/>
    </source>
</evidence>
<sequence>MLFGNRLFIWIEPSSGKSNHALPPETAPSMTELLIDIPENPQPEQAISGFFKARDGKQIRYARFGVNGRPVKGTVIVLPGRNECIEKYFETIGDLQTRGFTVATFDWRGQGGSDRLIGDPMRGHVDSFDSYVRDLEQFFDEIVLPDCRSPFYLLAHSTGALVALLAAPAMVNRVRRMVLIAPFLELKKTSLSMKSVRRLSGFLNWTGLGQLYIGGGPQTRDPAPFAGNVLTTDRRRYARNTDIYRKFPELGLGGPTAAWIHAASVAAERVRDPEFMAKIRIPSLFIAAGADDVVSTRAIEDYASRLRSGTVLTIDGARHEILQEADIFREQALAAFDAFVPGTDSGV</sequence>
<dbReference type="InterPro" id="IPR051044">
    <property type="entry name" value="MAG_DAG_Lipase"/>
</dbReference>
<name>A0A1I4A6D3_9HYPH</name>
<protein>
    <submittedName>
        <fullName evidence="2">Lysophospholipase</fullName>
    </submittedName>
</protein>
<dbReference type="Proteomes" id="UP000323300">
    <property type="component" value="Unassembled WGS sequence"/>
</dbReference>
<keyword evidence="3" id="KW-1185">Reference proteome</keyword>
<reference evidence="2 3" key="1">
    <citation type="submission" date="2016-10" db="EMBL/GenBank/DDBJ databases">
        <authorList>
            <person name="Varghese N."/>
            <person name="Submissions S."/>
        </authorList>
    </citation>
    <scope>NUCLEOTIDE SEQUENCE [LARGE SCALE GENOMIC DNA]</scope>
    <source>
        <strain evidence="2 3">DSM 21822</strain>
    </source>
</reference>
<dbReference type="InterPro" id="IPR029058">
    <property type="entry name" value="AB_hydrolase_fold"/>
</dbReference>